<dbReference type="RefSeq" id="WP_170290540.1">
    <property type="nucleotide sequence ID" value="NZ_BAAABR010000054.1"/>
</dbReference>
<dbReference type="AlphaFoldDB" id="A0A561EN45"/>
<keyword evidence="3" id="KW-1185">Reference proteome</keyword>
<feature type="region of interest" description="Disordered" evidence="1">
    <location>
        <begin position="133"/>
        <end position="153"/>
    </location>
</feature>
<accession>A0A561EN45</accession>
<gene>
    <name evidence="2" type="ORF">FB465_1999</name>
</gene>
<proteinExistence type="predicted"/>
<evidence type="ECO:0000313" key="2">
    <source>
        <dbReference type="EMBL" id="TWE17002.1"/>
    </source>
</evidence>
<evidence type="ECO:0000256" key="1">
    <source>
        <dbReference type="SAM" id="MobiDB-lite"/>
    </source>
</evidence>
<feature type="compositionally biased region" description="Acidic residues" evidence="1">
    <location>
        <begin position="140"/>
        <end position="153"/>
    </location>
</feature>
<reference evidence="2 3" key="1">
    <citation type="submission" date="2019-06" db="EMBL/GenBank/DDBJ databases">
        <title>Sequencing the genomes of 1000 actinobacteria strains.</title>
        <authorList>
            <person name="Klenk H.-P."/>
        </authorList>
    </citation>
    <scope>NUCLEOTIDE SEQUENCE [LARGE SCALE GENOMIC DNA]</scope>
    <source>
        <strain evidence="2 3">DSM 41649</strain>
    </source>
</reference>
<evidence type="ECO:0000313" key="3">
    <source>
        <dbReference type="Proteomes" id="UP000318416"/>
    </source>
</evidence>
<dbReference type="EMBL" id="VIVR01000001">
    <property type="protein sequence ID" value="TWE17002.1"/>
    <property type="molecule type" value="Genomic_DNA"/>
</dbReference>
<organism evidence="2 3">
    <name type="scientific">Kitasatospora atroaurantiaca</name>
    <dbReference type="NCBI Taxonomy" id="285545"/>
    <lineage>
        <taxon>Bacteria</taxon>
        <taxon>Bacillati</taxon>
        <taxon>Actinomycetota</taxon>
        <taxon>Actinomycetes</taxon>
        <taxon>Kitasatosporales</taxon>
        <taxon>Streptomycetaceae</taxon>
        <taxon>Kitasatospora</taxon>
    </lineage>
</organism>
<sequence length="179" mass="20651">MAANTAEPWERQEGESAQAFEAFAKYRDMGPARSTAKVARELGKSGSLMDRWSRSYAWVLRATSWDREQDRVFLAEQRQARRDLARRHARLAQAFLSKAVARLQTLSPSELSPSDLLRYFQVAADIERRAVGEEPAWLPDDPDTEALDVAELTDEERRARMDQLRRELERRITTEEDTP</sequence>
<dbReference type="Proteomes" id="UP000318416">
    <property type="component" value="Unassembled WGS sequence"/>
</dbReference>
<name>A0A561EN45_9ACTN</name>
<protein>
    <submittedName>
        <fullName evidence="2">Uncharacterized protein</fullName>
    </submittedName>
</protein>
<comment type="caution">
    <text evidence="2">The sequence shown here is derived from an EMBL/GenBank/DDBJ whole genome shotgun (WGS) entry which is preliminary data.</text>
</comment>